<keyword evidence="2" id="KW-1185">Reference proteome</keyword>
<name>A0ABS3MVP2_9BRAD</name>
<proteinExistence type="predicted"/>
<dbReference type="Proteomes" id="UP000692816">
    <property type="component" value="Unassembled WGS sequence"/>
</dbReference>
<gene>
    <name evidence="1" type="ORF">J4P68_40740</name>
</gene>
<evidence type="ECO:0000313" key="1">
    <source>
        <dbReference type="EMBL" id="MBO1435574.1"/>
    </source>
</evidence>
<protein>
    <submittedName>
        <fullName evidence="1">Uncharacterized protein</fullName>
    </submittedName>
</protein>
<dbReference type="RefSeq" id="WP_207841116.1">
    <property type="nucleotide sequence ID" value="NZ_CP088283.1"/>
</dbReference>
<accession>A0ABS3MVP2</accession>
<sequence length="213" mass="22348">MTATGTTDAALKLGSVLWKWIITKLVVTPDDVANIQPSSFAEAKIRIYNFIVALSRITKGDPIRAAEGLAQLKLVATEKVKLVDTIDDFLGGSGDLRPDELAQRLVSKGYLRFGCMAPVGEKNGAGMSNGVGSFLMIKASADANSAKLADALPVHVVFKSGLISSILAFQEPGWVKTNLDANEGNCNGFKLTDGAVAKSGGSLLLAAHGTESR</sequence>
<comment type="caution">
    <text evidence="1">The sequence shown here is derived from an EMBL/GenBank/DDBJ whole genome shotgun (WGS) entry which is preliminary data.</text>
</comment>
<dbReference type="EMBL" id="JAGEPA010000002">
    <property type="protein sequence ID" value="MBO1435574.1"/>
    <property type="molecule type" value="Genomic_DNA"/>
</dbReference>
<evidence type="ECO:0000313" key="2">
    <source>
        <dbReference type="Proteomes" id="UP000692816"/>
    </source>
</evidence>
<reference evidence="1" key="1">
    <citation type="journal article" date="2021" name="Int. J. Syst. Evol. Microbiol.">
        <title>Bradyrhizobium septentrionale sp. nov. (sv. septentrionale) and Bradyrhizobium quebecense sp. nov. (sv. septentrionale) associated with legumes native to Canada possess rearranged symbiosis genes and numerous insertion sequences.</title>
        <authorList>
            <person name="Bromfield E.S.P."/>
            <person name="Cloutier S."/>
        </authorList>
    </citation>
    <scope>NUCLEOTIDE SEQUENCE</scope>
    <source>
        <strain evidence="1">12S5</strain>
    </source>
</reference>
<organism evidence="1 2">
    <name type="scientific">Bradyrhizobium quebecense</name>
    <dbReference type="NCBI Taxonomy" id="2748629"/>
    <lineage>
        <taxon>Bacteria</taxon>
        <taxon>Pseudomonadati</taxon>
        <taxon>Pseudomonadota</taxon>
        <taxon>Alphaproteobacteria</taxon>
        <taxon>Hyphomicrobiales</taxon>
        <taxon>Nitrobacteraceae</taxon>
        <taxon>Bradyrhizobium</taxon>
    </lineage>
</organism>